<feature type="region of interest" description="Disordered" evidence="1">
    <location>
        <begin position="1"/>
        <end position="20"/>
    </location>
</feature>
<dbReference type="EMBL" id="CP000724">
    <property type="protein sequence ID" value="ABR46508.1"/>
    <property type="molecule type" value="Genomic_DNA"/>
</dbReference>
<dbReference type="KEGG" id="amt:Amet_0275"/>
<dbReference type="HOGENOM" id="CLU_3057815_0_0_9"/>
<name>A6TJZ0_ALKMQ</name>
<evidence type="ECO:0000313" key="2">
    <source>
        <dbReference type="EMBL" id="ABR46508.1"/>
    </source>
</evidence>
<dbReference type="Proteomes" id="UP000001572">
    <property type="component" value="Chromosome"/>
</dbReference>
<reference evidence="3" key="1">
    <citation type="journal article" date="2016" name="Genome Announc.">
        <title>Complete genome sequence of Alkaliphilus metalliredigens strain QYMF, an alkaliphilic and metal-reducing bacterium isolated from borax-contaminated leachate ponds.</title>
        <authorList>
            <person name="Hwang C."/>
            <person name="Copeland A."/>
            <person name="Lucas S."/>
            <person name="Lapidus A."/>
            <person name="Barry K."/>
            <person name="Detter J.C."/>
            <person name="Glavina Del Rio T."/>
            <person name="Hammon N."/>
            <person name="Israni S."/>
            <person name="Dalin E."/>
            <person name="Tice H."/>
            <person name="Pitluck S."/>
            <person name="Chertkov O."/>
            <person name="Brettin T."/>
            <person name="Bruce D."/>
            <person name="Han C."/>
            <person name="Schmutz J."/>
            <person name="Larimer F."/>
            <person name="Land M.L."/>
            <person name="Hauser L."/>
            <person name="Kyrpides N."/>
            <person name="Mikhailova N."/>
            <person name="Ye Q."/>
            <person name="Zhou J."/>
            <person name="Richardson P."/>
            <person name="Fields M.W."/>
        </authorList>
    </citation>
    <scope>NUCLEOTIDE SEQUENCE [LARGE SCALE GENOMIC DNA]</scope>
    <source>
        <strain evidence="3">QYMF</strain>
    </source>
</reference>
<dbReference type="STRING" id="293826.Amet_0275"/>
<evidence type="ECO:0000313" key="3">
    <source>
        <dbReference type="Proteomes" id="UP000001572"/>
    </source>
</evidence>
<organism evidence="2 3">
    <name type="scientific">Alkaliphilus metalliredigens (strain QYMF)</name>
    <dbReference type="NCBI Taxonomy" id="293826"/>
    <lineage>
        <taxon>Bacteria</taxon>
        <taxon>Bacillati</taxon>
        <taxon>Bacillota</taxon>
        <taxon>Clostridia</taxon>
        <taxon>Peptostreptococcales</taxon>
        <taxon>Natronincolaceae</taxon>
        <taxon>Alkaliphilus</taxon>
    </lineage>
</organism>
<feature type="compositionally biased region" description="Basic and acidic residues" evidence="1">
    <location>
        <begin position="1"/>
        <end position="10"/>
    </location>
</feature>
<keyword evidence="3" id="KW-1185">Reference proteome</keyword>
<dbReference type="RefSeq" id="WP_011971417.1">
    <property type="nucleotide sequence ID" value="NC_009633.1"/>
</dbReference>
<evidence type="ECO:0000256" key="1">
    <source>
        <dbReference type="SAM" id="MobiDB-lite"/>
    </source>
</evidence>
<protein>
    <submittedName>
        <fullName evidence="2">Uncharacterized protein</fullName>
    </submittedName>
</protein>
<accession>A6TJZ0</accession>
<gene>
    <name evidence="2" type="ordered locus">Amet_0275</name>
</gene>
<dbReference type="AlphaFoldDB" id="A6TJZ0"/>
<sequence length="53" mass="5939">MSIEEVEKVLGKPQEGSIDTTGETEDYILYNIKGRQVLFIIEEGRVVVSIIKA</sequence>
<proteinExistence type="predicted"/>